<protein>
    <submittedName>
        <fullName evidence="3">Uncharacterized protein</fullName>
    </submittedName>
</protein>
<dbReference type="InterPro" id="IPR001611">
    <property type="entry name" value="Leu-rich_rpt"/>
</dbReference>
<name>A0A3P7PM18_DIBLA</name>
<sequence length="267" mass="30502">MVKATEHMLFKCTSALNKRSASESIENYLKRMTHLYLDNKEIDDMGDILKLCPELQVLYLYDNKMDHIPLFPNNINLTHLYLQNNEIRRISHLQDLKNLQKLFLSGNRISVLEGLECLEKLTELKMDLQRLPPGESLIIDDHSLKACSKSLKFLDLSRTKLSTLNGLEHLEQLEYLSVSHNDISQPNEILPVLSALHNLKKIELAENPVLSVPRIREAIIFHTKSLELLDGKPISTPGRQFIENWCAHKIAHGKNLSILKPNGTTVS</sequence>
<dbReference type="Proteomes" id="UP000281553">
    <property type="component" value="Unassembled WGS sequence"/>
</dbReference>
<dbReference type="Pfam" id="PF13855">
    <property type="entry name" value="LRR_8"/>
    <property type="match status" value="1"/>
</dbReference>
<accession>A0A3P7PM18</accession>
<reference evidence="3 4" key="1">
    <citation type="submission" date="2018-11" db="EMBL/GenBank/DDBJ databases">
        <authorList>
            <consortium name="Pathogen Informatics"/>
        </authorList>
    </citation>
    <scope>NUCLEOTIDE SEQUENCE [LARGE SCALE GENOMIC DNA]</scope>
</reference>
<proteinExistence type="predicted"/>
<dbReference type="AlphaFoldDB" id="A0A3P7PM18"/>
<evidence type="ECO:0000313" key="4">
    <source>
        <dbReference type="Proteomes" id="UP000281553"/>
    </source>
</evidence>
<dbReference type="SMART" id="SM00365">
    <property type="entry name" value="LRR_SD22"/>
    <property type="match status" value="4"/>
</dbReference>
<keyword evidence="1" id="KW-0433">Leucine-rich repeat</keyword>
<dbReference type="CDD" id="cd21340">
    <property type="entry name" value="PPP1R42"/>
    <property type="match status" value="1"/>
</dbReference>
<keyword evidence="4" id="KW-1185">Reference proteome</keyword>
<dbReference type="SUPFAM" id="SSF52058">
    <property type="entry name" value="L domain-like"/>
    <property type="match status" value="1"/>
</dbReference>
<dbReference type="PANTHER" id="PTHR46652">
    <property type="entry name" value="LEUCINE-RICH REPEAT AND IQ DOMAIN-CONTAINING PROTEIN 1-RELATED"/>
    <property type="match status" value="1"/>
</dbReference>
<organism evidence="3 4">
    <name type="scientific">Dibothriocephalus latus</name>
    <name type="common">Fish tapeworm</name>
    <name type="synonym">Diphyllobothrium latum</name>
    <dbReference type="NCBI Taxonomy" id="60516"/>
    <lineage>
        <taxon>Eukaryota</taxon>
        <taxon>Metazoa</taxon>
        <taxon>Spiralia</taxon>
        <taxon>Lophotrochozoa</taxon>
        <taxon>Platyhelminthes</taxon>
        <taxon>Cestoda</taxon>
        <taxon>Eucestoda</taxon>
        <taxon>Diphyllobothriidea</taxon>
        <taxon>Diphyllobothriidae</taxon>
        <taxon>Dibothriocephalus</taxon>
    </lineage>
</organism>
<dbReference type="PANTHER" id="PTHR46652:SF3">
    <property type="entry name" value="LEUCINE-RICH REPEAT-CONTAINING PROTEIN 9"/>
    <property type="match status" value="1"/>
</dbReference>
<evidence type="ECO:0000256" key="2">
    <source>
        <dbReference type="ARBA" id="ARBA00022737"/>
    </source>
</evidence>
<dbReference type="InterPro" id="IPR032675">
    <property type="entry name" value="LRR_dom_sf"/>
</dbReference>
<dbReference type="EMBL" id="UYRU01071179">
    <property type="protein sequence ID" value="VDN20709.1"/>
    <property type="molecule type" value="Genomic_DNA"/>
</dbReference>
<evidence type="ECO:0000256" key="1">
    <source>
        <dbReference type="ARBA" id="ARBA00022614"/>
    </source>
</evidence>
<dbReference type="OrthoDB" id="10262005at2759"/>
<keyword evidence="2" id="KW-0677">Repeat</keyword>
<evidence type="ECO:0000313" key="3">
    <source>
        <dbReference type="EMBL" id="VDN20709.1"/>
    </source>
</evidence>
<dbReference type="Gene3D" id="3.80.10.10">
    <property type="entry name" value="Ribonuclease Inhibitor"/>
    <property type="match status" value="2"/>
</dbReference>
<dbReference type="InterPro" id="IPR050836">
    <property type="entry name" value="SDS22/Internalin_LRR"/>
</dbReference>
<dbReference type="PROSITE" id="PS51450">
    <property type="entry name" value="LRR"/>
    <property type="match status" value="3"/>
</dbReference>
<gene>
    <name evidence="3" type="ORF">DILT_LOCUS13678</name>
</gene>